<dbReference type="PANTHER" id="PTHR33785:SF8">
    <property type="entry name" value="BZIP DOMAIN-CONTAINING PROTEIN"/>
    <property type="match status" value="1"/>
</dbReference>
<accession>A0A2N9ISS2</accession>
<feature type="region of interest" description="Disordered" evidence="1">
    <location>
        <begin position="26"/>
        <end position="52"/>
    </location>
</feature>
<feature type="region of interest" description="Disordered" evidence="1">
    <location>
        <begin position="100"/>
        <end position="119"/>
    </location>
</feature>
<dbReference type="AlphaFoldDB" id="A0A2N9ISS2"/>
<feature type="compositionally biased region" description="Basic and acidic residues" evidence="1">
    <location>
        <begin position="40"/>
        <end position="49"/>
    </location>
</feature>
<organism evidence="2">
    <name type="scientific">Fagus sylvatica</name>
    <name type="common">Beechnut</name>
    <dbReference type="NCBI Taxonomy" id="28930"/>
    <lineage>
        <taxon>Eukaryota</taxon>
        <taxon>Viridiplantae</taxon>
        <taxon>Streptophyta</taxon>
        <taxon>Embryophyta</taxon>
        <taxon>Tracheophyta</taxon>
        <taxon>Spermatophyta</taxon>
        <taxon>Magnoliopsida</taxon>
        <taxon>eudicotyledons</taxon>
        <taxon>Gunneridae</taxon>
        <taxon>Pentapetalae</taxon>
        <taxon>rosids</taxon>
        <taxon>fabids</taxon>
        <taxon>Fagales</taxon>
        <taxon>Fagaceae</taxon>
        <taxon>Fagus</taxon>
    </lineage>
</organism>
<gene>
    <name evidence="2" type="ORF">FSB_LOCUS56389</name>
</gene>
<feature type="compositionally biased region" description="Basic residues" evidence="1">
    <location>
        <begin position="108"/>
        <end position="119"/>
    </location>
</feature>
<evidence type="ECO:0000313" key="2">
    <source>
        <dbReference type="EMBL" id="SPD28507.1"/>
    </source>
</evidence>
<name>A0A2N9ISS2_FAGSY</name>
<protein>
    <submittedName>
        <fullName evidence="2">Uncharacterized protein</fullName>
    </submittedName>
</protein>
<proteinExistence type="predicted"/>
<evidence type="ECO:0000256" key="1">
    <source>
        <dbReference type="SAM" id="MobiDB-lite"/>
    </source>
</evidence>
<dbReference type="EMBL" id="OIVN01006235">
    <property type="protein sequence ID" value="SPD28507.1"/>
    <property type="molecule type" value="Genomic_DNA"/>
</dbReference>
<reference evidence="2" key="1">
    <citation type="submission" date="2018-02" db="EMBL/GenBank/DDBJ databases">
        <authorList>
            <person name="Cohen D.B."/>
            <person name="Kent A.D."/>
        </authorList>
    </citation>
    <scope>NUCLEOTIDE SEQUENCE</scope>
</reference>
<dbReference type="PANTHER" id="PTHR33785">
    <property type="entry name" value="OS06G0550800 PROTEIN"/>
    <property type="match status" value="1"/>
</dbReference>
<sequence length="186" mass="21483">MDVSRVIESLDSLWFFTNIISSRNNSLESTSSDGITPQKHVNESSKEELSEPISPNLQKQLNVLPNAENLVPMCPKCGDFEAEMEPQMVKLAENEALEFQMSAEKQERRKTRRRSKRSLNPRRKIIGELDLGLDVEELSRIWMFKETCGYERFGDEDRNKMPPFNDNVAMKEHLKTWAFAVACTVR</sequence>